<keyword evidence="3" id="KW-1185">Reference proteome</keyword>
<dbReference type="InterPro" id="IPR008471">
    <property type="entry name" value="MnmC-like_methylTransf"/>
</dbReference>
<evidence type="ECO:0000313" key="3">
    <source>
        <dbReference type="Proteomes" id="UP000007383"/>
    </source>
</evidence>
<dbReference type="RefSeq" id="WP_014455351.1">
    <property type="nucleotide sequence ID" value="NC_017098.1"/>
</dbReference>
<dbReference type="Pfam" id="PF05430">
    <property type="entry name" value="Methyltransf_30"/>
    <property type="match status" value="1"/>
</dbReference>
<dbReference type="PANTHER" id="PTHR39963:SF1">
    <property type="entry name" value="MNMC-LIKE METHYLTRANSFERASE DOMAIN-CONTAINING PROTEIN"/>
    <property type="match status" value="1"/>
</dbReference>
<name>H9UIM0_SPIAZ</name>
<dbReference type="EMBL" id="CP003282">
    <property type="protein sequence ID" value="AFG37363.1"/>
    <property type="molecule type" value="Genomic_DNA"/>
</dbReference>
<organism evidence="2 3">
    <name type="scientific">Spirochaeta africana (strain ATCC 700263 / DSM 8902 / Z-7692)</name>
    <dbReference type="NCBI Taxonomy" id="889378"/>
    <lineage>
        <taxon>Bacteria</taxon>
        <taxon>Pseudomonadati</taxon>
        <taxon>Spirochaetota</taxon>
        <taxon>Spirochaetia</taxon>
        <taxon>Spirochaetales</taxon>
        <taxon>Spirochaetaceae</taxon>
        <taxon>Spirochaeta</taxon>
    </lineage>
</organism>
<feature type="domain" description="MnmC-like methyltransferase" evidence="1">
    <location>
        <begin position="157"/>
        <end position="250"/>
    </location>
</feature>
<dbReference type="PATRIC" id="fig|889378.3.peg.1292"/>
<dbReference type="STRING" id="889378.Spiaf_1288"/>
<proteinExistence type="predicted"/>
<dbReference type="HOGENOM" id="CLU_061971_2_0_12"/>
<dbReference type="Gene3D" id="3.40.50.150">
    <property type="entry name" value="Vaccinia Virus protein VP39"/>
    <property type="match status" value="1"/>
</dbReference>
<dbReference type="GO" id="GO:0016645">
    <property type="term" value="F:oxidoreductase activity, acting on the CH-NH group of donors"/>
    <property type="evidence" value="ECO:0007669"/>
    <property type="project" value="InterPro"/>
</dbReference>
<accession>H9UIM0</accession>
<dbReference type="PANTHER" id="PTHR39963">
    <property type="entry name" value="SLL0983 PROTEIN"/>
    <property type="match status" value="1"/>
</dbReference>
<protein>
    <recommendedName>
        <fullName evidence="1">MnmC-like methyltransferase domain-containing protein</fullName>
    </recommendedName>
</protein>
<dbReference type="InterPro" id="IPR047785">
    <property type="entry name" value="tRNA_MNMC2"/>
</dbReference>
<dbReference type="NCBIfam" id="NF033855">
    <property type="entry name" value="tRNA_MNMC2"/>
    <property type="match status" value="1"/>
</dbReference>
<dbReference type="eggNOG" id="COG4121">
    <property type="taxonomic scope" value="Bacteria"/>
</dbReference>
<dbReference type="OrthoDB" id="9786494at2"/>
<reference evidence="3" key="1">
    <citation type="journal article" date="2013" name="Stand. Genomic Sci.">
        <title>Complete genome sequence of the halophilic bacterium Spirochaeta africana type strain (Z-7692(T)) from the alkaline Lake Magadi in the East African Rift.</title>
        <authorList>
            <person name="Liolos K."/>
            <person name="Abt B."/>
            <person name="Scheuner C."/>
            <person name="Teshima H."/>
            <person name="Held B."/>
            <person name="Lapidus A."/>
            <person name="Nolan M."/>
            <person name="Lucas S."/>
            <person name="Deshpande S."/>
            <person name="Cheng J.F."/>
            <person name="Tapia R."/>
            <person name="Goodwin L.A."/>
            <person name="Pitluck S."/>
            <person name="Pagani I."/>
            <person name="Ivanova N."/>
            <person name="Mavromatis K."/>
            <person name="Mikhailova N."/>
            <person name="Huntemann M."/>
            <person name="Pati A."/>
            <person name="Chen A."/>
            <person name="Palaniappan K."/>
            <person name="Land M."/>
            <person name="Rohde M."/>
            <person name="Tindall B.J."/>
            <person name="Detter J.C."/>
            <person name="Goker M."/>
            <person name="Bristow J."/>
            <person name="Eisen J.A."/>
            <person name="Markowitz V."/>
            <person name="Hugenholtz P."/>
            <person name="Woyke T."/>
            <person name="Klenk H.P."/>
            <person name="Kyrpides N.C."/>
        </authorList>
    </citation>
    <scope>NUCLEOTIDE SEQUENCE</scope>
    <source>
        <strain evidence="3">ATCC 700263 / DSM 8902 / Z-7692</strain>
    </source>
</reference>
<evidence type="ECO:0000259" key="1">
    <source>
        <dbReference type="Pfam" id="PF05430"/>
    </source>
</evidence>
<dbReference type="Proteomes" id="UP000007383">
    <property type="component" value="Chromosome"/>
</dbReference>
<dbReference type="AlphaFoldDB" id="H9UIM0"/>
<gene>
    <name evidence="2" type="ordered locus">Spiaf_1288</name>
</gene>
<evidence type="ECO:0000313" key="2">
    <source>
        <dbReference type="EMBL" id="AFG37363.1"/>
    </source>
</evidence>
<dbReference type="GO" id="GO:0004808">
    <property type="term" value="F:tRNA (5-methylaminomethyl-2-thiouridylate)(34)-methyltransferase activity"/>
    <property type="evidence" value="ECO:0007669"/>
    <property type="project" value="InterPro"/>
</dbReference>
<sequence>MNWAQIHLQDDGLVSQDSGDIYFSQVDGVQESHYVYPGANRVGQRAAAAWEAGQDCFVIAELGYGTGLNCALSLLELQRAARSCTAGTANVRYIGFESRPVDPRDLAGIIPKAAGTNPELAALWTELSHRLQAAASQHDSTTEPAGYTILRWSTRPGWEIELHIGDARELVPRQRLLADCWYLDGFAPSCDDALWGAELLEAVSLRTRPGGSCSSFTAAGRVRRQLASCGWQVTRAPGYGRKRHMTLAVLPLTSNCPPRGE</sequence>
<dbReference type="InterPro" id="IPR029063">
    <property type="entry name" value="SAM-dependent_MTases_sf"/>
</dbReference>
<dbReference type="KEGG" id="sfc:Spiaf_1288"/>